<organism evidence="6 7">
    <name type="scientific">Dethiosulfovibrio marinus</name>
    <dbReference type="NCBI Taxonomy" id="133532"/>
    <lineage>
        <taxon>Bacteria</taxon>
        <taxon>Thermotogati</taxon>
        <taxon>Synergistota</taxon>
        <taxon>Synergistia</taxon>
        <taxon>Synergistales</taxon>
        <taxon>Dethiosulfovibrionaceae</taxon>
        <taxon>Dethiosulfovibrio</taxon>
    </lineage>
</organism>
<dbReference type="PANTHER" id="PTHR23133">
    <property type="entry name" value="IMIDAZOLEGLYCEROL-PHOSPHATE DEHYDRATASE HIS7"/>
    <property type="match status" value="1"/>
</dbReference>
<keyword evidence="4 5" id="KW-0456">Lyase</keyword>
<keyword evidence="5" id="KW-0963">Cytoplasm</keyword>
<keyword evidence="7" id="KW-1185">Reference proteome</keyword>
<evidence type="ECO:0000256" key="5">
    <source>
        <dbReference type="HAMAP-Rule" id="MF_00076"/>
    </source>
</evidence>
<dbReference type="InterPro" id="IPR020568">
    <property type="entry name" value="Ribosomal_Su5_D2-typ_SF"/>
</dbReference>
<comment type="similarity">
    <text evidence="5">Belongs to the imidazoleglycerol-phosphate dehydratase family.</text>
</comment>
<accession>A0ABS9EK17</accession>
<comment type="pathway">
    <text evidence="1 5">Amino-acid biosynthesis; L-histidine biosynthesis; L-histidine from 5-phospho-alpha-D-ribose 1-diphosphate: step 6/9.</text>
</comment>
<dbReference type="CDD" id="cd07914">
    <property type="entry name" value="IGPD"/>
    <property type="match status" value="1"/>
</dbReference>
<name>A0ABS9EK17_9BACT</name>
<proteinExistence type="inferred from homology"/>
<protein>
    <recommendedName>
        <fullName evidence="5">Imidazoleglycerol-phosphate dehydratase</fullName>
        <shortName evidence="5">IGPD</shortName>
        <ecNumber evidence="5">4.2.1.19</ecNumber>
    </recommendedName>
</protein>
<evidence type="ECO:0000256" key="3">
    <source>
        <dbReference type="ARBA" id="ARBA00023102"/>
    </source>
</evidence>
<dbReference type="PROSITE" id="PS00954">
    <property type="entry name" value="IGP_DEHYDRATASE_1"/>
    <property type="match status" value="1"/>
</dbReference>
<evidence type="ECO:0000256" key="4">
    <source>
        <dbReference type="ARBA" id="ARBA00023239"/>
    </source>
</evidence>
<dbReference type="Pfam" id="PF00475">
    <property type="entry name" value="IGPD"/>
    <property type="match status" value="1"/>
</dbReference>
<dbReference type="PANTHER" id="PTHR23133:SF2">
    <property type="entry name" value="IMIDAZOLEGLYCEROL-PHOSPHATE DEHYDRATASE"/>
    <property type="match status" value="1"/>
</dbReference>
<comment type="catalytic activity">
    <reaction evidence="5">
        <text>D-erythro-1-(imidazol-4-yl)glycerol 3-phosphate = 3-(imidazol-4-yl)-2-oxopropyl phosphate + H2O</text>
        <dbReference type="Rhea" id="RHEA:11040"/>
        <dbReference type="ChEBI" id="CHEBI:15377"/>
        <dbReference type="ChEBI" id="CHEBI:57766"/>
        <dbReference type="ChEBI" id="CHEBI:58278"/>
        <dbReference type="EC" id="4.2.1.19"/>
    </reaction>
</comment>
<evidence type="ECO:0000313" key="7">
    <source>
        <dbReference type="Proteomes" id="UP001200430"/>
    </source>
</evidence>
<evidence type="ECO:0000313" key="6">
    <source>
        <dbReference type="EMBL" id="MCF4141538.1"/>
    </source>
</evidence>
<dbReference type="InterPro" id="IPR038494">
    <property type="entry name" value="IGPD_sf"/>
</dbReference>
<gene>
    <name evidence="5" type="primary">hisB</name>
    <name evidence="6" type="ORF">L2W38_01730</name>
</gene>
<evidence type="ECO:0000256" key="2">
    <source>
        <dbReference type="ARBA" id="ARBA00022605"/>
    </source>
</evidence>
<dbReference type="HAMAP" id="MF_00076">
    <property type="entry name" value="HisB"/>
    <property type="match status" value="1"/>
</dbReference>
<comment type="caution">
    <text evidence="6">The sequence shown here is derived from an EMBL/GenBank/DDBJ whole genome shotgun (WGS) entry which is preliminary data.</text>
</comment>
<dbReference type="Proteomes" id="UP001200430">
    <property type="component" value="Unassembled WGS sequence"/>
</dbReference>
<reference evidence="6 7" key="1">
    <citation type="submission" date="2022-01" db="EMBL/GenBank/DDBJ databases">
        <title>Dethiosulfovibrio faecalis sp. nov., a novel proteolytic, non-sulfur-reducing bacterium isolated from a marine aquaculture solid waste bioreactor.</title>
        <authorList>
            <person name="Grabowski S."/>
            <person name="Apolinario E."/>
            <person name="Schneider N."/>
            <person name="Marshall C.W."/>
            <person name="Sowers K.R."/>
        </authorList>
    </citation>
    <scope>NUCLEOTIDE SEQUENCE [LARGE SCALE GENOMIC DNA]</scope>
    <source>
        <strain evidence="6 7">DSM 12537</strain>
    </source>
</reference>
<dbReference type="RefSeq" id="WP_236097998.1">
    <property type="nucleotide sequence ID" value="NZ_JAKGUD010000001.1"/>
</dbReference>
<keyword evidence="2 5" id="KW-0028">Amino-acid biosynthesis</keyword>
<dbReference type="EMBL" id="JAKGUD010000001">
    <property type="protein sequence ID" value="MCF4141538.1"/>
    <property type="molecule type" value="Genomic_DNA"/>
</dbReference>
<dbReference type="InterPro" id="IPR000807">
    <property type="entry name" value="ImidazoleglycerolP_deHydtase"/>
</dbReference>
<dbReference type="InterPro" id="IPR020565">
    <property type="entry name" value="ImidazoleglycerP_deHydtase_CS"/>
</dbReference>
<dbReference type="EC" id="4.2.1.19" evidence="5"/>
<dbReference type="Gene3D" id="3.30.230.40">
    <property type="entry name" value="Imidazole glycerol phosphate dehydratase, domain 1"/>
    <property type="match status" value="2"/>
</dbReference>
<evidence type="ECO:0000256" key="1">
    <source>
        <dbReference type="ARBA" id="ARBA00005047"/>
    </source>
</evidence>
<keyword evidence="3 5" id="KW-0368">Histidine biosynthesis</keyword>
<comment type="subcellular location">
    <subcellularLocation>
        <location evidence="5">Cytoplasm</location>
    </subcellularLocation>
</comment>
<sequence length="189" mass="20559">MITLNRKTKETSICLSLDISPEDKSSEIDTGCGFMDHMLTLMAFHGDMSLKISAKGDDVDDHHLTEDLAIVLGSAMLQSLEGRKYERYGWCALPMDGSLALVAVDLSGRGSLTMEAPFPTEKCGTFDLELIPEFWRAFSREARATVHVKALAVDNSHHLAEAIFKGAGRALGQALAESRGLNSTKGMLL</sequence>
<dbReference type="SUPFAM" id="SSF54211">
    <property type="entry name" value="Ribosomal protein S5 domain 2-like"/>
    <property type="match status" value="2"/>
</dbReference>